<keyword evidence="2" id="KW-0813">Transport</keyword>
<dbReference type="Proteomes" id="UP000243255">
    <property type="component" value="Unassembled WGS sequence"/>
</dbReference>
<feature type="transmembrane region" description="Helical" evidence="6">
    <location>
        <begin position="289"/>
        <end position="316"/>
    </location>
</feature>
<sequence length="415" mass="45748">MKNLNIMSKVNKNIRLFLTVNIIASFAMGIFNMLIGIYLKELGYKEHFVGMVLSINTFSIALSSIPSAYLLEKIGRKKSLAIGFLCIAIGSSFIVLLNNKLLIIAMSILVGTGLSVKTTAEGMYITENTTEEERVFAFSVNFIIFNAGMMIASFIGGVLSSYISNFLTSAQSITLIFISSAILSMTGLIPIQFMKEPESLKPRSLKSCIKGYIKILNKKVLEFMTYNFLIGLGAGVVVPFFSVYLKYSMNIEDNIVGTILSISQFGCIVCGGLVPFLSNKLGKVKTVILCQILSIPFLVSIAFPQGLILVTISFFIRNGLMNMAIPLTQNLSMELVDKSERTNLSSFLSLSSNISRAMGIAIGGFMMEKISYNSPYYLTIVLYVMGIIIFSFIYKDDLKKEKIKTHSCKKVNSIG</sequence>
<feature type="domain" description="Major facilitator superfamily (MFS) profile" evidence="7">
    <location>
        <begin position="13"/>
        <end position="398"/>
    </location>
</feature>
<dbReference type="GO" id="GO:0022857">
    <property type="term" value="F:transmembrane transporter activity"/>
    <property type="evidence" value="ECO:0007669"/>
    <property type="project" value="InterPro"/>
</dbReference>
<evidence type="ECO:0000256" key="2">
    <source>
        <dbReference type="ARBA" id="ARBA00022448"/>
    </source>
</evidence>
<feature type="transmembrane region" description="Helical" evidence="6">
    <location>
        <begin position="103"/>
        <end position="124"/>
    </location>
</feature>
<dbReference type="Pfam" id="PF07690">
    <property type="entry name" value="MFS_1"/>
    <property type="match status" value="2"/>
</dbReference>
<proteinExistence type="predicted"/>
<dbReference type="InterPro" id="IPR011701">
    <property type="entry name" value="MFS"/>
</dbReference>
<feature type="transmembrane region" description="Helical" evidence="6">
    <location>
        <begin position="169"/>
        <end position="191"/>
    </location>
</feature>
<feature type="transmembrane region" description="Helical" evidence="6">
    <location>
        <begin position="376"/>
        <end position="394"/>
    </location>
</feature>
<feature type="transmembrane region" description="Helical" evidence="6">
    <location>
        <begin position="80"/>
        <end position="97"/>
    </location>
</feature>
<dbReference type="STRING" id="1121321.SAMN04488530_103102"/>
<feature type="transmembrane region" description="Helical" evidence="6">
    <location>
        <begin position="51"/>
        <end position="71"/>
    </location>
</feature>
<feature type="transmembrane region" description="Helical" evidence="6">
    <location>
        <begin position="16"/>
        <end position="39"/>
    </location>
</feature>
<evidence type="ECO:0000259" key="7">
    <source>
        <dbReference type="PROSITE" id="PS50850"/>
    </source>
</evidence>
<dbReference type="Gene3D" id="1.20.1250.20">
    <property type="entry name" value="MFS general substrate transporter like domains"/>
    <property type="match status" value="2"/>
</dbReference>
<dbReference type="RefSeq" id="WP_073123909.1">
    <property type="nucleotide sequence ID" value="NZ_BAABCH010000103.1"/>
</dbReference>
<dbReference type="SUPFAM" id="SSF103473">
    <property type="entry name" value="MFS general substrate transporter"/>
    <property type="match status" value="1"/>
</dbReference>
<dbReference type="GO" id="GO:0005886">
    <property type="term" value="C:plasma membrane"/>
    <property type="evidence" value="ECO:0007669"/>
    <property type="project" value="UniProtKB-SubCell"/>
</dbReference>
<dbReference type="PROSITE" id="PS00216">
    <property type="entry name" value="SUGAR_TRANSPORT_1"/>
    <property type="match status" value="1"/>
</dbReference>
<keyword evidence="3 6" id="KW-0812">Transmembrane</keyword>
<organism evidence="8 9">
    <name type="scientific">Asaccharospora irregularis DSM 2635</name>
    <dbReference type="NCBI Taxonomy" id="1121321"/>
    <lineage>
        <taxon>Bacteria</taxon>
        <taxon>Bacillati</taxon>
        <taxon>Bacillota</taxon>
        <taxon>Clostridia</taxon>
        <taxon>Peptostreptococcales</taxon>
        <taxon>Peptostreptococcaceae</taxon>
        <taxon>Asaccharospora</taxon>
    </lineage>
</organism>
<dbReference type="InterPro" id="IPR036259">
    <property type="entry name" value="MFS_trans_sf"/>
</dbReference>
<feature type="transmembrane region" description="Helical" evidence="6">
    <location>
        <begin position="255"/>
        <end position="277"/>
    </location>
</feature>
<dbReference type="PROSITE" id="PS50850">
    <property type="entry name" value="MFS"/>
    <property type="match status" value="1"/>
</dbReference>
<evidence type="ECO:0000256" key="5">
    <source>
        <dbReference type="ARBA" id="ARBA00023136"/>
    </source>
</evidence>
<name>A0A1M5KTI7_9FIRM</name>
<dbReference type="InterPro" id="IPR020846">
    <property type="entry name" value="MFS_dom"/>
</dbReference>
<dbReference type="AlphaFoldDB" id="A0A1M5KTI7"/>
<dbReference type="PANTHER" id="PTHR23525">
    <property type="entry name" value="TRANSPORTER, PUTATIVE-RELATED"/>
    <property type="match status" value="1"/>
</dbReference>
<evidence type="ECO:0000313" key="9">
    <source>
        <dbReference type="Proteomes" id="UP000243255"/>
    </source>
</evidence>
<feature type="transmembrane region" description="Helical" evidence="6">
    <location>
        <begin position="136"/>
        <end position="163"/>
    </location>
</feature>
<dbReference type="PANTHER" id="PTHR23525:SF1">
    <property type="entry name" value="NODULIN-LIKE DOMAIN-CONTAINING PROTEIN"/>
    <property type="match status" value="1"/>
</dbReference>
<evidence type="ECO:0000256" key="1">
    <source>
        <dbReference type="ARBA" id="ARBA00004651"/>
    </source>
</evidence>
<keyword evidence="5 6" id="KW-0472">Membrane</keyword>
<keyword evidence="4 6" id="KW-1133">Transmembrane helix</keyword>
<dbReference type="OrthoDB" id="9810492at2"/>
<dbReference type="InterPro" id="IPR005829">
    <property type="entry name" value="Sugar_transporter_CS"/>
</dbReference>
<feature type="transmembrane region" description="Helical" evidence="6">
    <location>
        <begin position="223"/>
        <end position="243"/>
    </location>
</feature>
<comment type="subcellular location">
    <subcellularLocation>
        <location evidence="1">Cell membrane</location>
        <topology evidence="1">Multi-pass membrane protein</topology>
    </subcellularLocation>
</comment>
<keyword evidence="9" id="KW-1185">Reference proteome</keyword>
<reference evidence="9" key="1">
    <citation type="submission" date="2016-11" db="EMBL/GenBank/DDBJ databases">
        <authorList>
            <person name="Varghese N."/>
            <person name="Submissions S."/>
        </authorList>
    </citation>
    <scope>NUCLEOTIDE SEQUENCE [LARGE SCALE GENOMIC DNA]</scope>
    <source>
        <strain evidence="9">DSM 2635</strain>
    </source>
</reference>
<gene>
    <name evidence="8" type="ORF">SAMN04488530_103102</name>
</gene>
<evidence type="ECO:0000256" key="4">
    <source>
        <dbReference type="ARBA" id="ARBA00022989"/>
    </source>
</evidence>
<protein>
    <submittedName>
        <fullName evidence="8">Predicted arabinose efflux permease, MFS family</fullName>
    </submittedName>
</protein>
<accession>A0A1M5KTI7</accession>
<evidence type="ECO:0000256" key="6">
    <source>
        <dbReference type="SAM" id="Phobius"/>
    </source>
</evidence>
<evidence type="ECO:0000313" key="8">
    <source>
        <dbReference type="EMBL" id="SHG55829.1"/>
    </source>
</evidence>
<evidence type="ECO:0000256" key="3">
    <source>
        <dbReference type="ARBA" id="ARBA00022692"/>
    </source>
</evidence>
<dbReference type="EMBL" id="FQWX01000003">
    <property type="protein sequence ID" value="SHG55829.1"/>
    <property type="molecule type" value="Genomic_DNA"/>
</dbReference>